<dbReference type="EMBL" id="WNKV01000002">
    <property type="protein sequence ID" value="MTW15207.1"/>
    <property type="molecule type" value="Genomic_DNA"/>
</dbReference>
<accession>A0A447CZX4</accession>
<protein>
    <submittedName>
        <fullName evidence="5">ABC transporter substrate-binding protein</fullName>
    </submittedName>
</protein>
<reference evidence="5 8" key="3">
    <citation type="submission" date="2019-11" db="EMBL/GenBank/DDBJ databases">
        <title>Whole-genome sequence of Rhodoplanes serenus DSM 18633, type strain.</title>
        <authorList>
            <person name="Kyndt J.A."/>
            <person name="Meyer T.E."/>
        </authorList>
    </citation>
    <scope>NUCLEOTIDE SEQUENCE [LARGE SCALE GENOMIC DNA]</scope>
    <source>
        <strain evidence="5 8">DSM 18633</strain>
    </source>
</reference>
<dbReference type="PANTHER" id="PTHR47235:SF1">
    <property type="entry name" value="BLR6548 PROTEIN"/>
    <property type="match status" value="1"/>
</dbReference>
<evidence type="ECO:0000259" key="4">
    <source>
        <dbReference type="Pfam" id="PF13458"/>
    </source>
</evidence>
<feature type="chain" id="PRO_5041166324" evidence="3">
    <location>
        <begin position="25"/>
        <end position="439"/>
    </location>
</feature>
<evidence type="ECO:0000313" key="7">
    <source>
        <dbReference type="Proteomes" id="UP000289200"/>
    </source>
</evidence>
<dbReference type="CDD" id="cd06334">
    <property type="entry name" value="PBP1_ABC_ligand_binding-like"/>
    <property type="match status" value="1"/>
</dbReference>
<gene>
    <name evidence="5" type="ORF">GJ689_03185</name>
    <name evidence="6" type="ORF">RHODGE_RHODGE_04416</name>
</gene>
<proteinExistence type="inferred from homology"/>
<dbReference type="PANTHER" id="PTHR47235">
    <property type="entry name" value="BLR6548 PROTEIN"/>
    <property type="match status" value="1"/>
</dbReference>
<reference evidence="7" key="1">
    <citation type="submission" date="2018-10" db="EMBL/GenBank/DDBJ databases">
        <authorList>
            <person name="Peiro R."/>
            <person name="Begona"/>
            <person name="Cbmso G."/>
            <person name="Lopez M."/>
            <person name="Gonzalez S."/>
            <person name="Sacristan E."/>
            <person name="Castillo E."/>
        </authorList>
    </citation>
    <scope>NUCLEOTIDE SEQUENCE [LARGE SCALE GENOMIC DNA]</scope>
</reference>
<evidence type="ECO:0000313" key="6">
    <source>
        <dbReference type="EMBL" id="VCU10851.1"/>
    </source>
</evidence>
<dbReference type="EMBL" id="UWOC01000192">
    <property type="protein sequence ID" value="VCU10851.1"/>
    <property type="molecule type" value="Genomic_DNA"/>
</dbReference>
<dbReference type="InterPro" id="IPR028081">
    <property type="entry name" value="Leu-bd"/>
</dbReference>
<name>A0A447CZX4_9BRAD</name>
<feature type="domain" description="Leucine-binding protein" evidence="4">
    <location>
        <begin position="30"/>
        <end position="396"/>
    </location>
</feature>
<evidence type="ECO:0000313" key="8">
    <source>
        <dbReference type="Proteomes" id="UP000438991"/>
    </source>
</evidence>
<keyword evidence="7" id="KW-1185">Reference proteome</keyword>
<dbReference type="InterPro" id="IPR028082">
    <property type="entry name" value="Peripla_BP_I"/>
</dbReference>
<dbReference type="Proteomes" id="UP000438991">
    <property type="component" value="Unassembled WGS sequence"/>
</dbReference>
<keyword evidence="2 3" id="KW-0732">Signal</keyword>
<feature type="signal peptide" evidence="3">
    <location>
        <begin position="1"/>
        <end position="24"/>
    </location>
</feature>
<dbReference type="Proteomes" id="UP000289200">
    <property type="component" value="Unassembled WGS sequence"/>
</dbReference>
<evidence type="ECO:0000256" key="3">
    <source>
        <dbReference type="SAM" id="SignalP"/>
    </source>
</evidence>
<comment type="similarity">
    <text evidence="1">Belongs to the leucine-binding protein family.</text>
</comment>
<reference evidence="6" key="2">
    <citation type="submission" date="2018-10" db="EMBL/GenBank/DDBJ databases">
        <authorList>
            <person name="Peiro R."/>
            <person name="Begona"/>
            <person name="Cbmso G."/>
            <person name="Lopez M."/>
            <person name="Gonzalez S."/>
            <person name="Sacristan E."/>
            <person name="Castillo E."/>
        </authorList>
    </citation>
    <scope>NUCLEOTIDE SEQUENCE</scope>
    <source>
        <strain evidence="6">Rhod_genome</strain>
    </source>
</reference>
<evidence type="ECO:0000256" key="1">
    <source>
        <dbReference type="ARBA" id="ARBA00010062"/>
    </source>
</evidence>
<dbReference type="OrthoDB" id="8184122at2"/>
<dbReference type="AlphaFoldDB" id="A0A447CZX4"/>
<dbReference type="RefSeq" id="WP_129611214.1">
    <property type="nucleotide sequence ID" value="NZ_UWOC01000192.1"/>
</dbReference>
<organism evidence="6 7">
    <name type="scientific">Rhodoplanes serenus</name>
    <dbReference type="NCBI Taxonomy" id="200615"/>
    <lineage>
        <taxon>Bacteria</taxon>
        <taxon>Pseudomonadati</taxon>
        <taxon>Pseudomonadota</taxon>
        <taxon>Alphaproteobacteria</taxon>
        <taxon>Hyphomicrobiales</taxon>
        <taxon>Nitrobacteraceae</taxon>
        <taxon>Rhodoplanes</taxon>
    </lineage>
</organism>
<dbReference type="Gene3D" id="3.40.50.2300">
    <property type="match status" value="2"/>
</dbReference>
<evidence type="ECO:0000256" key="2">
    <source>
        <dbReference type="ARBA" id="ARBA00022729"/>
    </source>
</evidence>
<evidence type="ECO:0000313" key="5">
    <source>
        <dbReference type="EMBL" id="MTW15207.1"/>
    </source>
</evidence>
<comment type="caution">
    <text evidence="6">The sequence shown here is derived from an EMBL/GenBank/DDBJ whole genome shotgun (WGS) entry which is preliminary data.</text>
</comment>
<dbReference type="Pfam" id="PF13458">
    <property type="entry name" value="Peripla_BP_6"/>
    <property type="match status" value="1"/>
</dbReference>
<sequence>MRYPARLAAMGAMALATLAPSAMAVANEQFIPVLSYRTGLYAANGIPWANGFVDYLQLVNLRDGGINGVKIAFEECETAYGTDRGVECYERLKGKGPTGAAMFHPVSTGITFALTEKAPVDKIPMVTVGYGRSDTRDGSVFRWNFPLIGSHWTAAGLAIEYLGREVGGKDKLKGKKIVLLHLDAPAGREPIAVFEKLAAKHGYTFTAIPVTAPGLEQRSQWLQIRQMRPDYVVLWGYGGMNPAAIQEAAAVNFPRDRLLGYAWSGAEPDVIPAGDRAKSYKTLMLQHGAERDKVHQDILTHVYGKGAGLATPQEVGQILYNRGLISALVSVEAIRTAQAKFGNKPLTGEQVRWGLENLDLDAGRLQALGVATMIKPLKASCENHEGARFGRVQQWDGARWTVISDWIEVDGTVLDPLVKESAAAYASSKGITPVDCGKL</sequence>
<dbReference type="SUPFAM" id="SSF53822">
    <property type="entry name" value="Periplasmic binding protein-like I"/>
    <property type="match status" value="1"/>
</dbReference>